<accession>A0A8E2E6M4</accession>
<proteinExistence type="predicted"/>
<reference evidence="2 3" key="1">
    <citation type="journal article" date="2016" name="Nat. Commun.">
        <title>Ectomycorrhizal ecology is imprinted in the genome of the dominant symbiotic fungus Cenococcum geophilum.</title>
        <authorList>
            <consortium name="DOE Joint Genome Institute"/>
            <person name="Peter M."/>
            <person name="Kohler A."/>
            <person name="Ohm R.A."/>
            <person name="Kuo A."/>
            <person name="Krutzmann J."/>
            <person name="Morin E."/>
            <person name="Arend M."/>
            <person name="Barry K.W."/>
            <person name="Binder M."/>
            <person name="Choi C."/>
            <person name="Clum A."/>
            <person name="Copeland A."/>
            <person name="Grisel N."/>
            <person name="Haridas S."/>
            <person name="Kipfer T."/>
            <person name="LaButti K."/>
            <person name="Lindquist E."/>
            <person name="Lipzen A."/>
            <person name="Maire R."/>
            <person name="Meier B."/>
            <person name="Mihaltcheva S."/>
            <person name="Molinier V."/>
            <person name="Murat C."/>
            <person name="Poggeler S."/>
            <person name="Quandt C.A."/>
            <person name="Sperisen C."/>
            <person name="Tritt A."/>
            <person name="Tisserant E."/>
            <person name="Crous P.W."/>
            <person name="Henrissat B."/>
            <person name="Nehls U."/>
            <person name="Egli S."/>
            <person name="Spatafora J.W."/>
            <person name="Grigoriev I.V."/>
            <person name="Martin F.M."/>
        </authorList>
    </citation>
    <scope>NUCLEOTIDE SEQUENCE [LARGE SCALE GENOMIC DNA]</scope>
    <source>
        <strain evidence="2 3">CBS 459.81</strain>
    </source>
</reference>
<keyword evidence="3" id="KW-1185">Reference proteome</keyword>
<evidence type="ECO:0000313" key="3">
    <source>
        <dbReference type="Proteomes" id="UP000250266"/>
    </source>
</evidence>
<sequence length="218" mass="24391">MAPSTSKTQPTFFPKGIFYSFRVCQLLAATIVGGTNFYFVSQTHHDRFHFFEWFSVLQAAALVTIITVVVTSMLQLRQRLSALLDGGVNIVVSMLWVVGFGLLSEAMGESILETCTWGNWGYRGGVRICKLYKLLFAASLFGVVSTIAAFILDIVVYIRVHPATKYSRANPLLETEDISYQPGGDDFYDAHNVKNIPRPSPVTLPVYDEYTRGRRMEG</sequence>
<dbReference type="EMBL" id="KV745078">
    <property type="protein sequence ID" value="OCK78144.1"/>
    <property type="molecule type" value="Genomic_DNA"/>
</dbReference>
<feature type="transmembrane region" description="Helical" evidence="1">
    <location>
        <begin position="53"/>
        <end position="74"/>
    </location>
</feature>
<dbReference type="Proteomes" id="UP000250266">
    <property type="component" value="Unassembled WGS sequence"/>
</dbReference>
<protein>
    <recommendedName>
        <fullName evidence="4">MARVEL domain-containing protein</fullName>
    </recommendedName>
</protein>
<name>A0A8E2E6M4_9PEZI</name>
<gene>
    <name evidence="2" type="ORF">K432DRAFT_357315</name>
</gene>
<keyword evidence="1" id="KW-0472">Membrane</keyword>
<keyword evidence="1" id="KW-1133">Transmembrane helix</keyword>
<evidence type="ECO:0008006" key="4">
    <source>
        <dbReference type="Google" id="ProtNLM"/>
    </source>
</evidence>
<organism evidence="2 3">
    <name type="scientific">Lepidopterella palustris CBS 459.81</name>
    <dbReference type="NCBI Taxonomy" id="1314670"/>
    <lineage>
        <taxon>Eukaryota</taxon>
        <taxon>Fungi</taxon>
        <taxon>Dikarya</taxon>
        <taxon>Ascomycota</taxon>
        <taxon>Pezizomycotina</taxon>
        <taxon>Dothideomycetes</taxon>
        <taxon>Pleosporomycetidae</taxon>
        <taxon>Mytilinidiales</taxon>
        <taxon>Argynnaceae</taxon>
        <taxon>Lepidopterella</taxon>
    </lineage>
</organism>
<feature type="transmembrane region" description="Helical" evidence="1">
    <location>
        <begin position="86"/>
        <end position="103"/>
    </location>
</feature>
<evidence type="ECO:0000256" key="1">
    <source>
        <dbReference type="SAM" id="Phobius"/>
    </source>
</evidence>
<evidence type="ECO:0000313" key="2">
    <source>
        <dbReference type="EMBL" id="OCK78144.1"/>
    </source>
</evidence>
<keyword evidence="1" id="KW-0812">Transmembrane</keyword>
<feature type="transmembrane region" description="Helical" evidence="1">
    <location>
        <begin position="134"/>
        <end position="158"/>
    </location>
</feature>
<dbReference type="AlphaFoldDB" id="A0A8E2E6M4"/>
<dbReference type="OrthoDB" id="5344006at2759"/>
<feature type="transmembrane region" description="Helical" evidence="1">
    <location>
        <begin position="21"/>
        <end position="41"/>
    </location>
</feature>